<dbReference type="SUPFAM" id="SSF140453">
    <property type="entry name" value="EsxAB dimer-like"/>
    <property type="match status" value="1"/>
</dbReference>
<sequence length="146" mass="14739">MSSSITPSGPGSSGSGPTEPSGPSPAGVAGLLYERIVMLAGSYDRTADELLALAAQLRAAEAPEWKGQAGLAYRTRLEELTAEVQSAAHGYRTVAAELRAGAAGLSAQIGAVEQFLDLGTLGASVLGVLAQAEQSIPQHGPAGLLR</sequence>
<evidence type="ECO:0000313" key="3">
    <source>
        <dbReference type="Proteomes" id="UP001558481"/>
    </source>
</evidence>
<reference evidence="2 3" key="1">
    <citation type="journal article" date="2024" name="Fungal Genet. Biol.">
        <title>The porcine skin microbiome exhibits broad fungal antagonism.</title>
        <authorList>
            <person name="De La Cruz K.F."/>
            <person name="Townsend E.C."/>
            <person name="Alex Cheong J.Z."/>
            <person name="Salamzade R."/>
            <person name="Liu A."/>
            <person name="Sandstrom S."/>
            <person name="Davila E."/>
            <person name="Huang L."/>
            <person name="Xu K.H."/>
            <person name="Wu S.Y."/>
            <person name="Meudt J.J."/>
            <person name="Shanmuganayagam D."/>
            <person name="Gibson A.L.F."/>
            <person name="Kalan L.R."/>
        </authorList>
    </citation>
    <scope>NUCLEOTIDE SEQUENCE [LARGE SCALE GENOMIC DNA]</scope>
    <source>
        <strain evidence="2 3">LK2625</strain>
    </source>
</reference>
<organism evidence="2 3">
    <name type="scientific">Kocuria carniphila</name>
    <dbReference type="NCBI Taxonomy" id="262208"/>
    <lineage>
        <taxon>Bacteria</taxon>
        <taxon>Bacillati</taxon>
        <taxon>Actinomycetota</taxon>
        <taxon>Actinomycetes</taxon>
        <taxon>Micrococcales</taxon>
        <taxon>Micrococcaceae</taxon>
        <taxon>Kocuria</taxon>
    </lineage>
</organism>
<protein>
    <recommendedName>
        <fullName evidence="4">WXG100 family type VII secretion target</fullName>
    </recommendedName>
</protein>
<name>A0ABV3V0Q0_9MICC</name>
<comment type="caution">
    <text evidence="2">The sequence shown here is derived from an EMBL/GenBank/DDBJ whole genome shotgun (WGS) entry which is preliminary data.</text>
</comment>
<dbReference type="EMBL" id="JAYWLU010000003">
    <property type="protein sequence ID" value="MEX3593896.1"/>
    <property type="molecule type" value="Genomic_DNA"/>
</dbReference>
<dbReference type="RefSeq" id="WP_368628999.1">
    <property type="nucleotide sequence ID" value="NZ_JAYWLU010000003.1"/>
</dbReference>
<feature type="region of interest" description="Disordered" evidence="1">
    <location>
        <begin position="1"/>
        <end position="25"/>
    </location>
</feature>
<dbReference type="Proteomes" id="UP001558481">
    <property type="component" value="Unassembled WGS sequence"/>
</dbReference>
<evidence type="ECO:0000256" key="1">
    <source>
        <dbReference type="SAM" id="MobiDB-lite"/>
    </source>
</evidence>
<keyword evidence="3" id="KW-1185">Reference proteome</keyword>
<gene>
    <name evidence="2" type="ORF">VVR66_04130</name>
</gene>
<dbReference type="InterPro" id="IPR036689">
    <property type="entry name" value="ESAT-6-like_sf"/>
</dbReference>
<accession>A0ABV3V0Q0</accession>
<proteinExistence type="predicted"/>
<evidence type="ECO:0008006" key="4">
    <source>
        <dbReference type="Google" id="ProtNLM"/>
    </source>
</evidence>
<evidence type="ECO:0000313" key="2">
    <source>
        <dbReference type="EMBL" id="MEX3593896.1"/>
    </source>
</evidence>